<protein>
    <submittedName>
        <fullName evidence="1">Uncharacterized protein</fullName>
    </submittedName>
</protein>
<reference evidence="1" key="1">
    <citation type="submission" date="2021-08" db="EMBL/GenBank/DDBJ databases">
        <title>The first chromosome-level gecko genome reveals the dynamic sex chromosomes of Neotropical dwarf geckos (Sphaerodactylidae: Sphaerodactylus).</title>
        <authorList>
            <person name="Pinto B.J."/>
            <person name="Keating S.E."/>
            <person name="Gamble T."/>
        </authorList>
    </citation>
    <scope>NUCLEOTIDE SEQUENCE</scope>
    <source>
        <strain evidence="1">TG3544</strain>
    </source>
</reference>
<organism evidence="1 2">
    <name type="scientific">Sphaerodactylus townsendi</name>
    <dbReference type="NCBI Taxonomy" id="933632"/>
    <lineage>
        <taxon>Eukaryota</taxon>
        <taxon>Metazoa</taxon>
        <taxon>Chordata</taxon>
        <taxon>Craniata</taxon>
        <taxon>Vertebrata</taxon>
        <taxon>Euteleostomi</taxon>
        <taxon>Lepidosauria</taxon>
        <taxon>Squamata</taxon>
        <taxon>Bifurcata</taxon>
        <taxon>Gekkota</taxon>
        <taxon>Sphaerodactylidae</taxon>
        <taxon>Sphaerodactylus</taxon>
    </lineage>
</organism>
<evidence type="ECO:0000313" key="2">
    <source>
        <dbReference type="Proteomes" id="UP000827872"/>
    </source>
</evidence>
<dbReference type="Proteomes" id="UP000827872">
    <property type="component" value="Linkage Group LG01"/>
</dbReference>
<gene>
    <name evidence="1" type="ORF">K3G42_005631</name>
</gene>
<proteinExistence type="predicted"/>
<name>A0ACB8G7L9_9SAUR</name>
<sequence>MGMPVGRVSAGFLAGAELRLRKFLPSPLRPPSTAVGAMSSEQSSWSSLTTLQKVALALGIPAGGAILYILYHRYRESREERVTFVGEEIQVEMTVPKDAVKLLIGRQGATIKQLRKNTRARIDVDLDVSDEDKRILIFGSPVQVCKAKAAIHQILADNLPVEEKMHVPHRAVGRIIGRGGETVRSICRSTGAQVNCDRQDGANFSLTRLITISGTRKEVKAAKVEKDHRISLHPDKCLTLSKFPGSR</sequence>
<evidence type="ECO:0000313" key="1">
    <source>
        <dbReference type="EMBL" id="KAH8015566.1"/>
    </source>
</evidence>
<comment type="caution">
    <text evidence="1">The sequence shown here is derived from an EMBL/GenBank/DDBJ whole genome shotgun (WGS) entry which is preliminary data.</text>
</comment>
<accession>A0ACB8G7L9</accession>
<keyword evidence="2" id="KW-1185">Reference proteome</keyword>
<dbReference type="EMBL" id="CM037614">
    <property type="protein sequence ID" value="KAH8015566.1"/>
    <property type="molecule type" value="Genomic_DNA"/>
</dbReference>